<keyword evidence="1" id="KW-0472">Membrane</keyword>
<proteinExistence type="predicted"/>
<dbReference type="AlphaFoldDB" id="A0A1F7JDT0"/>
<keyword evidence="1" id="KW-1133">Transmembrane helix</keyword>
<dbReference type="Proteomes" id="UP000178486">
    <property type="component" value="Unassembled WGS sequence"/>
</dbReference>
<keyword evidence="1" id="KW-0812">Transmembrane</keyword>
<evidence type="ECO:0000313" key="3">
    <source>
        <dbReference type="Proteomes" id="UP000178486"/>
    </source>
</evidence>
<gene>
    <name evidence="2" type="ORF">A3B56_00405</name>
</gene>
<reference evidence="2 3" key="1">
    <citation type="journal article" date="2016" name="Nat. Commun.">
        <title>Thousands of microbial genomes shed light on interconnected biogeochemical processes in an aquifer system.</title>
        <authorList>
            <person name="Anantharaman K."/>
            <person name="Brown C.T."/>
            <person name="Hug L.A."/>
            <person name="Sharon I."/>
            <person name="Castelle C.J."/>
            <person name="Probst A.J."/>
            <person name="Thomas B.C."/>
            <person name="Singh A."/>
            <person name="Wilkins M.J."/>
            <person name="Karaoz U."/>
            <person name="Brodie E.L."/>
            <person name="Williams K.H."/>
            <person name="Hubbard S.S."/>
            <person name="Banfield J.F."/>
        </authorList>
    </citation>
    <scope>NUCLEOTIDE SEQUENCE [LARGE SCALE GENOMIC DNA]</scope>
</reference>
<evidence type="ECO:0000313" key="2">
    <source>
        <dbReference type="EMBL" id="OGK53753.1"/>
    </source>
</evidence>
<feature type="transmembrane region" description="Helical" evidence="1">
    <location>
        <begin position="14"/>
        <end position="36"/>
    </location>
</feature>
<evidence type="ECO:0000256" key="1">
    <source>
        <dbReference type="SAM" id="Phobius"/>
    </source>
</evidence>
<sequence length="212" mass="23762">MIDLIRRLPDKKRYFELVTAILSIPVLLSVIVVNYANISGQKREESAYDSFDPSIPITISYPTMPYQDIAGDSTYEINEITPEPTLIVEEVSISPPHDVCIKSVGPVDIRSPQQGEIVDGNPVNVVVDYTVGEYCAVVWSYRINDGTWSEFDDKSIALFDLDTGTKNLELRVKSIASSDEKLIERIFIYQPYVTPTPTVTPTPFLLTPTEQL</sequence>
<protein>
    <submittedName>
        <fullName evidence="2">Uncharacterized protein</fullName>
    </submittedName>
</protein>
<organism evidence="2 3">
    <name type="scientific">Candidatus Roizmanbacteria bacterium RIFCSPLOWO2_01_FULL_45_11</name>
    <dbReference type="NCBI Taxonomy" id="1802070"/>
    <lineage>
        <taxon>Bacteria</taxon>
        <taxon>Candidatus Roizmaniibacteriota</taxon>
    </lineage>
</organism>
<comment type="caution">
    <text evidence="2">The sequence shown here is derived from an EMBL/GenBank/DDBJ whole genome shotgun (WGS) entry which is preliminary data.</text>
</comment>
<accession>A0A1F7JDT0</accession>
<dbReference type="EMBL" id="MGAU01000049">
    <property type="protein sequence ID" value="OGK53753.1"/>
    <property type="molecule type" value="Genomic_DNA"/>
</dbReference>
<name>A0A1F7JDT0_9BACT</name>